<sequence length="163" mass="18053">MAEDNYVYQVIAAFLSRSLLSFRSTPSFNHHPSSFSVLPPNTVQPGHPISHQDVHPLPASFLERRGLAGLSFPRELLELPVPPCTGLLAVSCPPGQDYPFRESTLSILLMAGIGHQESLRSLDGRVSTIERVYALLMAGIDHRESLHSLDGRHRSSREYILLS</sequence>
<organism evidence="1 2">
    <name type="scientific">Puccinia coronata f. sp. avenae</name>
    <dbReference type="NCBI Taxonomy" id="200324"/>
    <lineage>
        <taxon>Eukaryota</taxon>
        <taxon>Fungi</taxon>
        <taxon>Dikarya</taxon>
        <taxon>Basidiomycota</taxon>
        <taxon>Pucciniomycotina</taxon>
        <taxon>Pucciniomycetes</taxon>
        <taxon>Pucciniales</taxon>
        <taxon>Pucciniaceae</taxon>
        <taxon>Puccinia</taxon>
    </lineage>
</organism>
<evidence type="ECO:0000313" key="2">
    <source>
        <dbReference type="Proteomes" id="UP000235388"/>
    </source>
</evidence>
<dbReference type="Proteomes" id="UP000235388">
    <property type="component" value="Unassembled WGS sequence"/>
</dbReference>
<gene>
    <name evidence="1" type="ORF">PCANC_28582</name>
</gene>
<comment type="caution">
    <text evidence="1">The sequence shown here is derived from an EMBL/GenBank/DDBJ whole genome shotgun (WGS) entry which is preliminary data.</text>
</comment>
<reference evidence="1 2" key="1">
    <citation type="submission" date="2017-11" db="EMBL/GenBank/DDBJ databases">
        <title>De novo assembly and phasing of dikaryotic genomes from two isolates of Puccinia coronata f. sp. avenae, the causal agent of oat crown rust.</title>
        <authorList>
            <person name="Miller M.E."/>
            <person name="Zhang Y."/>
            <person name="Omidvar V."/>
            <person name="Sperschneider J."/>
            <person name="Schwessinger B."/>
            <person name="Raley C."/>
            <person name="Palmer J.M."/>
            <person name="Garnica D."/>
            <person name="Upadhyaya N."/>
            <person name="Rathjen J."/>
            <person name="Taylor J.M."/>
            <person name="Park R.F."/>
            <person name="Dodds P.N."/>
            <person name="Hirsch C.D."/>
            <person name="Kianian S.F."/>
            <person name="Figueroa M."/>
        </authorList>
    </citation>
    <scope>NUCLEOTIDE SEQUENCE [LARGE SCALE GENOMIC DNA]</scope>
    <source>
        <strain evidence="1">12NC29</strain>
    </source>
</reference>
<proteinExistence type="predicted"/>
<keyword evidence="2" id="KW-1185">Reference proteome</keyword>
<name>A0A2N5TAL9_9BASI</name>
<dbReference type="EMBL" id="PGCJ01000758">
    <property type="protein sequence ID" value="PLW22478.1"/>
    <property type="molecule type" value="Genomic_DNA"/>
</dbReference>
<dbReference type="AlphaFoldDB" id="A0A2N5TAL9"/>
<evidence type="ECO:0000313" key="1">
    <source>
        <dbReference type="EMBL" id="PLW22478.1"/>
    </source>
</evidence>
<accession>A0A2N5TAL9</accession>
<protein>
    <submittedName>
        <fullName evidence="1">Uncharacterized protein</fullName>
    </submittedName>
</protein>